<dbReference type="OrthoDB" id="6172273at2"/>
<reference evidence="1 2" key="1">
    <citation type="submission" date="2016-10" db="EMBL/GenBank/DDBJ databases">
        <authorList>
            <person name="de Groot N.N."/>
        </authorList>
    </citation>
    <scope>NUCLEOTIDE SEQUENCE [LARGE SCALE GENOMIC DNA]</scope>
    <source>
        <strain evidence="1 2">CGMCC 1.6493</strain>
    </source>
</reference>
<dbReference type="EMBL" id="FPAQ01000038">
    <property type="protein sequence ID" value="SFT95750.1"/>
    <property type="molecule type" value="Genomic_DNA"/>
</dbReference>
<dbReference type="Proteomes" id="UP000199594">
    <property type="component" value="Unassembled WGS sequence"/>
</dbReference>
<evidence type="ECO:0008006" key="3">
    <source>
        <dbReference type="Google" id="ProtNLM"/>
    </source>
</evidence>
<name>A0A1I7C8I8_9GAMM</name>
<dbReference type="RefSeq" id="WP_089851464.1">
    <property type="nucleotide sequence ID" value="NZ_FPAQ01000038.1"/>
</dbReference>
<protein>
    <recommendedName>
        <fullName evidence="3">ANTAR domain-containing protein</fullName>
    </recommendedName>
</protein>
<dbReference type="AlphaFoldDB" id="A0A1I7C8I8"/>
<organism evidence="1 2">
    <name type="scientific">Halomonas saccharevitans</name>
    <dbReference type="NCBI Taxonomy" id="416872"/>
    <lineage>
        <taxon>Bacteria</taxon>
        <taxon>Pseudomonadati</taxon>
        <taxon>Pseudomonadota</taxon>
        <taxon>Gammaproteobacteria</taxon>
        <taxon>Oceanospirillales</taxon>
        <taxon>Halomonadaceae</taxon>
        <taxon>Halomonas</taxon>
    </lineage>
</organism>
<sequence>MLIDDAIREASRLLASLRSMRATQEVVDEAELALSALEHGNPSHHTLDFVADALERIDANLPHGALAGFVRVRIRTMAGIVTAMQDDAPTPPPAA</sequence>
<evidence type="ECO:0000313" key="2">
    <source>
        <dbReference type="Proteomes" id="UP000199594"/>
    </source>
</evidence>
<accession>A0A1I7C8I8</accession>
<gene>
    <name evidence="1" type="ORF">SAMN04487956_13827</name>
</gene>
<evidence type="ECO:0000313" key="1">
    <source>
        <dbReference type="EMBL" id="SFT95750.1"/>
    </source>
</evidence>
<proteinExistence type="predicted"/>